<evidence type="ECO:0000313" key="3">
    <source>
        <dbReference type="RefSeq" id="XP_053065351.1"/>
    </source>
</evidence>
<protein>
    <submittedName>
        <fullName evidence="3">Ras-related protein Rab-13 isoform X2</fullName>
    </submittedName>
</protein>
<organism evidence="2 3">
    <name type="scientific">Acinonyx jubatus</name>
    <name type="common">Cheetah</name>
    <dbReference type="NCBI Taxonomy" id="32536"/>
    <lineage>
        <taxon>Eukaryota</taxon>
        <taxon>Metazoa</taxon>
        <taxon>Chordata</taxon>
        <taxon>Craniata</taxon>
        <taxon>Vertebrata</taxon>
        <taxon>Euteleostomi</taxon>
        <taxon>Mammalia</taxon>
        <taxon>Eutheria</taxon>
        <taxon>Laurasiatheria</taxon>
        <taxon>Carnivora</taxon>
        <taxon>Feliformia</taxon>
        <taxon>Felidae</taxon>
        <taxon>Felinae</taxon>
        <taxon>Acinonyx</taxon>
    </lineage>
</organism>
<gene>
    <name evidence="3" type="primary">RAB13</name>
</gene>
<accession>A0ABM3P0Z8</accession>
<dbReference type="GeneID" id="106987263"/>
<name>A0ABM3P0Z8_ACIJB</name>
<dbReference type="Proteomes" id="UP001652583">
    <property type="component" value="Chromosome E4"/>
</dbReference>
<feature type="compositionally biased region" description="Gly residues" evidence="1">
    <location>
        <begin position="48"/>
        <end position="59"/>
    </location>
</feature>
<keyword evidence="2" id="KW-1185">Reference proteome</keyword>
<evidence type="ECO:0000313" key="2">
    <source>
        <dbReference type="Proteomes" id="UP001652583"/>
    </source>
</evidence>
<evidence type="ECO:0000256" key="1">
    <source>
        <dbReference type="SAM" id="MobiDB-lite"/>
    </source>
</evidence>
<dbReference type="RefSeq" id="XP_053065351.1">
    <property type="nucleotide sequence ID" value="XM_053209376.1"/>
</dbReference>
<sequence length="166" mass="17652">MAWETGQLVPGEQKAGQAGLQPPREERGGRAGGGAQRSAASPLSRSLGGEGGKLPGLGSGQLRPPALRSRLPVPGASPPLPRLPSVRHGQSLRPPLQVAADRGLGGGQDLSDHSLCRRQLQQHLHLHYRNRLQDPHCGYRGEEDQIAGLGCHVEMTLKQPPLCCRS</sequence>
<reference evidence="3" key="1">
    <citation type="submission" date="2025-08" db="UniProtKB">
        <authorList>
            <consortium name="RefSeq"/>
        </authorList>
    </citation>
    <scope>IDENTIFICATION</scope>
    <source>
        <tissue evidence="3">Blood</tissue>
    </source>
</reference>
<feature type="region of interest" description="Disordered" evidence="1">
    <location>
        <begin position="1"/>
        <end position="92"/>
    </location>
</feature>
<proteinExistence type="predicted"/>